<dbReference type="GO" id="GO:0016787">
    <property type="term" value="F:hydrolase activity"/>
    <property type="evidence" value="ECO:0007669"/>
    <property type="project" value="UniProtKB-KW"/>
</dbReference>
<evidence type="ECO:0000313" key="9">
    <source>
        <dbReference type="EMBL" id="OBZ92750.1"/>
    </source>
</evidence>
<dbReference type="Pfam" id="PF01850">
    <property type="entry name" value="PIN"/>
    <property type="match status" value="1"/>
</dbReference>
<dbReference type="PATRIC" id="fig|1612624.7.peg.2835"/>
<keyword evidence="10" id="KW-1185">Reference proteome</keyword>
<reference evidence="9 10" key="1">
    <citation type="journal article" date="2016" name="Syst. Appl. Microbiol.">
        <title>Pararhizobium polonicum sp. nov. isolated from tumors on stone fruit rootstocks.</title>
        <authorList>
            <person name="Pulawska J."/>
            <person name="Kuzmanovic N."/>
            <person name="Willems A."/>
            <person name="Pothier J.F."/>
        </authorList>
    </citation>
    <scope>NUCLEOTIDE SEQUENCE [LARGE SCALE GENOMIC DNA]</scope>
    <source>
        <strain evidence="9 10">F5.1</strain>
    </source>
</reference>
<organism evidence="9 10">
    <name type="scientific">Pararhizobium polonicum</name>
    <dbReference type="NCBI Taxonomy" id="1612624"/>
    <lineage>
        <taxon>Bacteria</taxon>
        <taxon>Pseudomonadati</taxon>
        <taxon>Pseudomonadota</taxon>
        <taxon>Alphaproteobacteria</taxon>
        <taxon>Hyphomicrobiales</taxon>
        <taxon>Rhizobiaceae</taxon>
        <taxon>Rhizobium/Agrobacterium group</taxon>
        <taxon>Pararhizobium</taxon>
    </lineage>
</organism>
<sequence length="142" mass="15679">MALAIDAAAIDTSVLIAIFEQEPDASVYATWLAQIPNLYISSVTIYEASIVLLTRRGMRAVDVLKDFIDAHGISEIGFDRKYANMALEAYSIYGKGIHPKARLNFGDCAAYAIAKSMMIPLVYKGDDFSQTDLAYDWEGAFH</sequence>
<evidence type="ECO:0000256" key="6">
    <source>
        <dbReference type="ARBA" id="ARBA00022842"/>
    </source>
</evidence>
<evidence type="ECO:0000259" key="8">
    <source>
        <dbReference type="Pfam" id="PF01850"/>
    </source>
</evidence>
<dbReference type="OrthoDB" id="32625at2"/>
<name>A0A1C7NUU4_9HYPH</name>
<dbReference type="PANTHER" id="PTHR33653:SF1">
    <property type="entry name" value="RIBONUCLEASE VAPC2"/>
    <property type="match status" value="1"/>
</dbReference>
<keyword evidence="5" id="KW-0378">Hydrolase</keyword>
<dbReference type="InterPro" id="IPR002716">
    <property type="entry name" value="PIN_dom"/>
</dbReference>
<dbReference type="RefSeq" id="WP_068957947.1">
    <property type="nucleotide sequence ID" value="NZ_LGLV01000018.1"/>
</dbReference>
<evidence type="ECO:0000256" key="4">
    <source>
        <dbReference type="ARBA" id="ARBA00022723"/>
    </source>
</evidence>
<evidence type="ECO:0000256" key="5">
    <source>
        <dbReference type="ARBA" id="ARBA00022801"/>
    </source>
</evidence>
<accession>A0A1C7NUU4</accession>
<dbReference type="Proteomes" id="UP000093111">
    <property type="component" value="Unassembled WGS sequence"/>
</dbReference>
<comment type="similarity">
    <text evidence="7">Belongs to the PINc/VapC protein family.</text>
</comment>
<dbReference type="Gene3D" id="3.40.50.1010">
    <property type="entry name" value="5'-nuclease"/>
    <property type="match status" value="1"/>
</dbReference>
<keyword evidence="4" id="KW-0479">Metal-binding</keyword>
<proteinExistence type="inferred from homology"/>
<protein>
    <recommendedName>
        <fullName evidence="8">PIN domain-containing protein</fullName>
    </recommendedName>
</protein>
<dbReference type="AlphaFoldDB" id="A0A1C7NUU4"/>
<keyword evidence="6" id="KW-0460">Magnesium</keyword>
<feature type="domain" description="PIN" evidence="8">
    <location>
        <begin position="10"/>
        <end position="132"/>
    </location>
</feature>
<dbReference type="STRING" id="1612624.ADU59_25600"/>
<keyword evidence="2" id="KW-1277">Toxin-antitoxin system</keyword>
<dbReference type="InterPro" id="IPR050556">
    <property type="entry name" value="Type_II_TA_system_RNase"/>
</dbReference>
<dbReference type="InterPro" id="IPR029060">
    <property type="entry name" value="PIN-like_dom_sf"/>
</dbReference>
<dbReference type="CDD" id="cd09871">
    <property type="entry name" value="PIN_MtVapC28-VapC30-like"/>
    <property type="match status" value="1"/>
</dbReference>
<evidence type="ECO:0000256" key="3">
    <source>
        <dbReference type="ARBA" id="ARBA00022722"/>
    </source>
</evidence>
<evidence type="ECO:0000313" key="10">
    <source>
        <dbReference type="Proteomes" id="UP000093111"/>
    </source>
</evidence>
<dbReference type="EMBL" id="LGLV01000018">
    <property type="protein sequence ID" value="OBZ92750.1"/>
    <property type="molecule type" value="Genomic_DNA"/>
</dbReference>
<keyword evidence="3" id="KW-0540">Nuclease</keyword>
<dbReference type="GO" id="GO:0004518">
    <property type="term" value="F:nuclease activity"/>
    <property type="evidence" value="ECO:0007669"/>
    <property type="project" value="UniProtKB-KW"/>
</dbReference>
<gene>
    <name evidence="9" type="ORF">ADU59_25600</name>
</gene>
<evidence type="ECO:0000256" key="2">
    <source>
        <dbReference type="ARBA" id="ARBA00022649"/>
    </source>
</evidence>
<evidence type="ECO:0000256" key="7">
    <source>
        <dbReference type="ARBA" id="ARBA00038093"/>
    </source>
</evidence>
<dbReference type="SUPFAM" id="SSF88723">
    <property type="entry name" value="PIN domain-like"/>
    <property type="match status" value="1"/>
</dbReference>
<dbReference type="PANTHER" id="PTHR33653">
    <property type="entry name" value="RIBONUCLEASE VAPC2"/>
    <property type="match status" value="1"/>
</dbReference>
<evidence type="ECO:0000256" key="1">
    <source>
        <dbReference type="ARBA" id="ARBA00001946"/>
    </source>
</evidence>
<comment type="cofactor">
    <cofactor evidence="1">
        <name>Mg(2+)</name>
        <dbReference type="ChEBI" id="CHEBI:18420"/>
    </cofactor>
</comment>
<dbReference type="GO" id="GO:0046872">
    <property type="term" value="F:metal ion binding"/>
    <property type="evidence" value="ECO:0007669"/>
    <property type="project" value="UniProtKB-KW"/>
</dbReference>
<comment type="caution">
    <text evidence="9">The sequence shown here is derived from an EMBL/GenBank/DDBJ whole genome shotgun (WGS) entry which is preliminary data.</text>
</comment>